<dbReference type="EMBL" id="CADEAL010001624">
    <property type="protein sequence ID" value="CAB1434026.1"/>
    <property type="molecule type" value="Genomic_DNA"/>
</dbReference>
<accession>A0A9N7UPL8</accession>
<comment type="caution">
    <text evidence="2">The sequence shown here is derived from an EMBL/GenBank/DDBJ whole genome shotgun (WGS) entry which is preliminary data.</text>
</comment>
<evidence type="ECO:0000313" key="2">
    <source>
        <dbReference type="EMBL" id="CAB1434026.1"/>
    </source>
</evidence>
<dbReference type="Proteomes" id="UP001153269">
    <property type="component" value="Unassembled WGS sequence"/>
</dbReference>
<feature type="compositionally biased region" description="Polar residues" evidence="1">
    <location>
        <begin position="1"/>
        <end position="15"/>
    </location>
</feature>
<feature type="region of interest" description="Disordered" evidence="1">
    <location>
        <begin position="1"/>
        <end position="23"/>
    </location>
</feature>
<reference evidence="2" key="1">
    <citation type="submission" date="2020-03" db="EMBL/GenBank/DDBJ databases">
        <authorList>
            <person name="Weist P."/>
        </authorList>
    </citation>
    <scope>NUCLEOTIDE SEQUENCE</scope>
</reference>
<sequence>MNTEGAEQWQRKTSPPLTPPAAGLKTSQCEVMRPAVSALSLLVTPPLPFMLTDRLEFTSTLKRSKCLEDIMDFTEQRVWLLPLLKPEELNSGNDAVNLRVSYL</sequence>
<protein>
    <submittedName>
        <fullName evidence="2">Uncharacterized protein</fullName>
    </submittedName>
</protein>
<name>A0A9N7UPL8_PLEPL</name>
<evidence type="ECO:0000313" key="3">
    <source>
        <dbReference type="Proteomes" id="UP001153269"/>
    </source>
</evidence>
<keyword evidence="3" id="KW-1185">Reference proteome</keyword>
<dbReference type="AlphaFoldDB" id="A0A9N7UPL8"/>
<gene>
    <name evidence="2" type="ORF">PLEPLA_LOCUS22114</name>
</gene>
<organism evidence="2 3">
    <name type="scientific">Pleuronectes platessa</name>
    <name type="common">European plaice</name>
    <dbReference type="NCBI Taxonomy" id="8262"/>
    <lineage>
        <taxon>Eukaryota</taxon>
        <taxon>Metazoa</taxon>
        <taxon>Chordata</taxon>
        <taxon>Craniata</taxon>
        <taxon>Vertebrata</taxon>
        <taxon>Euteleostomi</taxon>
        <taxon>Actinopterygii</taxon>
        <taxon>Neopterygii</taxon>
        <taxon>Teleostei</taxon>
        <taxon>Neoteleostei</taxon>
        <taxon>Acanthomorphata</taxon>
        <taxon>Carangaria</taxon>
        <taxon>Pleuronectiformes</taxon>
        <taxon>Pleuronectoidei</taxon>
        <taxon>Pleuronectidae</taxon>
        <taxon>Pleuronectes</taxon>
    </lineage>
</organism>
<proteinExistence type="predicted"/>
<evidence type="ECO:0000256" key="1">
    <source>
        <dbReference type="SAM" id="MobiDB-lite"/>
    </source>
</evidence>